<dbReference type="Pfam" id="PF14252">
    <property type="entry name" value="DUF4347"/>
    <property type="match status" value="1"/>
</dbReference>
<name>A0A2S5KJB4_9PROT</name>
<accession>A0A2S5KJB4</accession>
<dbReference type="InterPro" id="IPR025592">
    <property type="entry name" value="DUF4347"/>
</dbReference>
<proteinExistence type="predicted"/>
<organism evidence="2 3">
    <name type="scientific">Proteobacteria bacterium 228</name>
    <dbReference type="NCBI Taxonomy" id="2083153"/>
    <lineage>
        <taxon>Bacteria</taxon>
        <taxon>Pseudomonadati</taxon>
        <taxon>Pseudomonadota</taxon>
    </lineage>
</organism>
<sequence length="85" mass="8901">DGLSQMVDWAETHSGYDAIHVLSHGSEGEVQLGSFTLDSTTAELRADDLAKLGAALTDSGDLLLYGCEVAQDSGQSFVSLLAQLT</sequence>
<protein>
    <recommendedName>
        <fullName evidence="1">DUF4347 domain-containing protein</fullName>
    </recommendedName>
</protein>
<dbReference type="AlphaFoldDB" id="A0A2S5KJB4"/>
<feature type="non-terminal residue" evidence="2">
    <location>
        <position position="85"/>
    </location>
</feature>
<reference evidence="2 3" key="1">
    <citation type="submission" date="2018-02" db="EMBL/GenBank/DDBJ databases">
        <title>novel marine gammaproteobacteria from coastal saline agro ecosystem.</title>
        <authorList>
            <person name="Krishnan R."/>
            <person name="Ramesh Kumar N."/>
        </authorList>
    </citation>
    <scope>NUCLEOTIDE SEQUENCE [LARGE SCALE GENOMIC DNA]</scope>
    <source>
        <strain evidence="2 3">228</strain>
    </source>
</reference>
<feature type="non-terminal residue" evidence="2">
    <location>
        <position position="1"/>
    </location>
</feature>
<evidence type="ECO:0000313" key="2">
    <source>
        <dbReference type="EMBL" id="PPC74703.1"/>
    </source>
</evidence>
<feature type="domain" description="DUF4347" evidence="1">
    <location>
        <begin position="1"/>
        <end position="85"/>
    </location>
</feature>
<evidence type="ECO:0000259" key="1">
    <source>
        <dbReference type="Pfam" id="PF14252"/>
    </source>
</evidence>
<evidence type="ECO:0000313" key="3">
    <source>
        <dbReference type="Proteomes" id="UP000238196"/>
    </source>
</evidence>
<gene>
    <name evidence="2" type="ORF">C4K68_24440</name>
</gene>
<dbReference type="EMBL" id="PRLP01000139">
    <property type="protein sequence ID" value="PPC74703.1"/>
    <property type="molecule type" value="Genomic_DNA"/>
</dbReference>
<comment type="caution">
    <text evidence="2">The sequence shown here is derived from an EMBL/GenBank/DDBJ whole genome shotgun (WGS) entry which is preliminary data.</text>
</comment>
<dbReference type="Proteomes" id="UP000238196">
    <property type="component" value="Unassembled WGS sequence"/>
</dbReference>
<dbReference type="OrthoDB" id="6091599at2"/>